<feature type="chain" id="PRO_5028929482" description="DUF4148 domain-containing protein" evidence="1">
    <location>
        <begin position="23"/>
        <end position="119"/>
    </location>
</feature>
<protein>
    <recommendedName>
        <fullName evidence="4">DUF4148 domain-containing protein</fullName>
    </recommendedName>
</protein>
<evidence type="ECO:0000313" key="3">
    <source>
        <dbReference type="Proteomes" id="UP000494203"/>
    </source>
</evidence>
<dbReference type="RefSeq" id="WP_175141707.1">
    <property type="nucleotide sequence ID" value="NZ_CADIKZ010000014.1"/>
</dbReference>
<sequence>MKKTLASALLMSLAALSAGAYAGQNVEPNDMPFQGVYGTPYEGPTRAQVQADLATAKIAGQVSNVEPNDMPFQGVYGAPQSGLTRTQVRADLAAAKAAGQVSGVEPDDTPFAGVYLSAN</sequence>
<gene>
    <name evidence="2" type="ORF">LMG26788_04585</name>
</gene>
<evidence type="ECO:0000256" key="1">
    <source>
        <dbReference type="SAM" id="SignalP"/>
    </source>
</evidence>
<dbReference type="Proteomes" id="UP000494203">
    <property type="component" value="Unassembled WGS sequence"/>
</dbReference>
<name>A0A6S7EE91_9BURK</name>
<reference evidence="2 3" key="1">
    <citation type="submission" date="2020-04" db="EMBL/GenBank/DDBJ databases">
        <authorList>
            <person name="De Canck E."/>
        </authorList>
    </citation>
    <scope>NUCLEOTIDE SEQUENCE [LARGE SCALE GENOMIC DNA]</scope>
    <source>
        <strain evidence="2 3">LMG 26788</strain>
    </source>
</reference>
<dbReference type="InterPro" id="IPR025421">
    <property type="entry name" value="DUF4148"/>
</dbReference>
<dbReference type="AlphaFoldDB" id="A0A6S7EE91"/>
<evidence type="ECO:0000313" key="2">
    <source>
        <dbReference type="EMBL" id="CAB3906984.1"/>
    </source>
</evidence>
<dbReference type="EMBL" id="CADIKZ010000014">
    <property type="protein sequence ID" value="CAB3906984.1"/>
    <property type="molecule type" value="Genomic_DNA"/>
</dbReference>
<organism evidence="2 3">
    <name type="scientific">Achromobacter pulmonis</name>
    <dbReference type="NCBI Taxonomy" id="1389932"/>
    <lineage>
        <taxon>Bacteria</taxon>
        <taxon>Pseudomonadati</taxon>
        <taxon>Pseudomonadota</taxon>
        <taxon>Betaproteobacteria</taxon>
        <taxon>Burkholderiales</taxon>
        <taxon>Alcaligenaceae</taxon>
        <taxon>Achromobacter</taxon>
    </lineage>
</organism>
<dbReference type="Pfam" id="PF13663">
    <property type="entry name" value="DUF4148"/>
    <property type="match status" value="2"/>
</dbReference>
<keyword evidence="1" id="KW-0732">Signal</keyword>
<accession>A0A6S7EE91</accession>
<feature type="signal peptide" evidence="1">
    <location>
        <begin position="1"/>
        <end position="22"/>
    </location>
</feature>
<evidence type="ECO:0008006" key="4">
    <source>
        <dbReference type="Google" id="ProtNLM"/>
    </source>
</evidence>
<keyword evidence="3" id="KW-1185">Reference proteome</keyword>
<proteinExistence type="predicted"/>